<sequence length="269" mass="28046">MTSSLDLQYRRGDTRRCELHANLAVVTGGNAIWKPLVLVVCLAAGLLLATTRLASDGTELRSTDSGRISDLVRAAQTGADAAESERDALAAQVAALQSTAAGSDGAVADALAEAEQLAAAAALTPVSGTGVTVTLTDAPRGPDGNYPLGARPDDLVVHQQDIESVLNALWSAGASAVGMQDQRIVSSSAPRCIGSTLLLHGRTYSPPYRLTAIGDPARLEATLDSEPGVRLFREYAQRYGLGYSVRIDEQLTVPGFDGATSTRYARPIG</sequence>
<dbReference type="PANTHER" id="PTHR37313:SF4">
    <property type="entry name" value="CONSERVED MEMBRANE PROTEIN-RELATED"/>
    <property type="match status" value="1"/>
</dbReference>
<evidence type="ECO:0000256" key="1">
    <source>
        <dbReference type="ARBA" id="ARBA00009108"/>
    </source>
</evidence>
<dbReference type="InterPro" id="IPR010273">
    <property type="entry name" value="DUF881"/>
</dbReference>
<comment type="similarity">
    <text evidence="1">Belongs to the UPF0749 family.</text>
</comment>
<dbReference type="PANTHER" id="PTHR37313">
    <property type="entry name" value="UPF0749 PROTEIN RV1825"/>
    <property type="match status" value="1"/>
</dbReference>
<dbReference type="GO" id="GO:0005886">
    <property type="term" value="C:plasma membrane"/>
    <property type="evidence" value="ECO:0007669"/>
    <property type="project" value="TreeGrafter"/>
</dbReference>
<dbReference type="Proteomes" id="UP000655868">
    <property type="component" value="Unassembled WGS sequence"/>
</dbReference>
<accession>A0A934U6F4</accession>
<name>A0A934U6F4_9NOCA</name>
<dbReference type="AlphaFoldDB" id="A0A934U6F4"/>
<organism evidence="2 3">
    <name type="scientific">Antrihabitans stalagmiti</name>
    <dbReference type="NCBI Taxonomy" id="2799499"/>
    <lineage>
        <taxon>Bacteria</taxon>
        <taxon>Bacillati</taxon>
        <taxon>Actinomycetota</taxon>
        <taxon>Actinomycetes</taxon>
        <taxon>Mycobacteriales</taxon>
        <taxon>Nocardiaceae</taxon>
        <taxon>Antrihabitans</taxon>
    </lineage>
</organism>
<keyword evidence="3" id="KW-1185">Reference proteome</keyword>
<comment type="caution">
    <text evidence="2">The sequence shown here is derived from an EMBL/GenBank/DDBJ whole genome shotgun (WGS) entry which is preliminary data.</text>
</comment>
<evidence type="ECO:0000313" key="3">
    <source>
        <dbReference type="Proteomes" id="UP000655868"/>
    </source>
</evidence>
<evidence type="ECO:0000313" key="2">
    <source>
        <dbReference type="EMBL" id="MBJ8342525.1"/>
    </source>
</evidence>
<gene>
    <name evidence="2" type="ORF">JGU71_26910</name>
</gene>
<dbReference type="Pfam" id="PF05949">
    <property type="entry name" value="DUF881"/>
    <property type="match status" value="1"/>
</dbReference>
<proteinExistence type="inferred from homology"/>
<dbReference type="EMBL" id="JAEMNV010000012">
    <property type="protein sequence ID" value="MBJ8342525.1"/>
    <property type="molecule type" value="Genomic_DNA"/>
</dbReference>
<reference evidence="2" key="1">
    <citation type="submission" date="2020-12" db="EMBL/GenBank/DDBJ databases">
        <title>Antrihabitans popcorni sp. nov. and Antrihabitans auranticaus sp. nov., isolated from a larva cave.</title>
        <authorList>
            <person name="Lee S.D."/>
            <person name="Kim I.S."/>
        </authorList>
    </citation>
    <scope>NUCLEOTIDE SEQUENCE</scope>
    <source>
        <strain evidence="2">YC3-6</strain>
    </source>
</reference>
<dbReference type="Gene3D" id="3.30.70.1880">
    <property type="entry name" value="Protein of unknown function DUF881"/>
    <property type="match status" value="1"/>
</dbReference>
<protein>
    <submittedName>
        <fullName evidence="2">DUF881 domain-containing protein</fullName>
    </submittedName>
</protein>